<feature type="transmembrane region" description="Helical" evidence="8">
    <location>
        <begin position="341"/>
        <end position="361"/>
    </location>
</feature>
<organism evidence="10 11">
    <name type="scientific">Aspergillus carbonarius (strain ITEM 5010)</name>
    <dbReference type="NCBI Taxonomy" id="602072"/>
    <lineage>
        <taxon>Eukaryota</taxon>
        <taxon>Fungi</taxon>
        <taxon>Dikarya</taxon>
        <taxon>Ascomycota</taxon>
        <taxon>Pezizomycotina</taxon>
        <taxon>Eurotiomycetes</taxon>
        <taxon>Eurotiomycetidae</taxon>
        <taxon>Eurotiales</taxon>
        <taxon>Aspergillaceae</taxon>
        <taxon>Aspergillus</taxon>
        <taxon>Aspergillus subgen. Circumdati</taxon>
    </lineage>
</organism>
<dbReference type="InterPro" id="IPR036259">
    <property type="entry name" value="MFS_trans_sf"/>
</dbReference>
<dbReference type="InterPro" id="IPR003663">
    <property type="entry name" value="Sugar/inositol_transpt"/>
</dbReference>
<comment type="similarity">
    <text evidence="2 7">Belongs to the major facilitator superfamily. Sugar transporter (TC 2.A.1.1) family.</text>
</comment>
<keyword evidence="11" id="KW-1185">Reference proteome</keyword>
<dbReference type="PROSITE" id="PS00216">
    <property type="entry name" value="SUGAR_TRANSPORT_1"/>
    <property type="match status" value="1"/>
</dbReference>
<feature type="transmembrane region" description="Helical" evidence="8">
    <location>
        <begin position="312"/>
        <end position="334"/>
    </location>
</feature>
<evidence type="ECO:0000256" key="3">
    <source>
        <dbReference type="ARBA" id="ARBA00022448"/>
    </source>
</evidence>
<dbReference type="EMBL" id="KV907501">
    <property type="protein sequence ID" value="OOF94507.1"/>
    <property type="molecule type" value="Genomic_DNA"/>
</dbReference>
<proteinExistence type="inferred from homology"/>
<dbReference type="PANTHER" id="PTHR48022">
    <property type="entry name" value="PLASTIDIC GLUCOSE TRANSPORTER 4"/>
    <property type="match status" value="1"/>
</dbReference>
<feature type="transmembrane region" description="Helical" evidence="8">
    <location>
        <begin position="381"/>
        <end position="401"/>
    </location>
</feature>
<feature type="transmembrane region" description="Helical" evidence="8">
    <location>
        <begin position="187"/>
        <end position="208"/>
    </location>
</feature>
<dbReference type="Gene3D" id="1.20.1250.20">
    <property type="entry name" value="MFS general substrate transporter like domains"/>
    <property type="match status" value="1"/>
</dbReference>
<dbReference type="Pfam" id="PF00083">
    <property type="entry name" value="Sugar_tr"/>
    <property type="match status" value="1"/>
</dbReference>
<dbReference type="InterPro" id="IPR005828">
    <property type="entry name" value="MFS_sugar_transport-like"/>
</dbReference>
<feature type="transmembrane region" description="Helical" evidence="8">
    <location>
        <begin position="65"/>
        <end position="85"/>
    </location>
</feature>
<feature type="transmembrane region" description="Helical" evidence="8">
    <location>
        <begin position="21"/>
        <end position="45"/>
    </location>
</feature>
<dbReference type="PRINTS" id="PR00171">
    <property type="entry name" value="SUGRTRNSPORT"/>
</dbReference>
<evidence type="ECO:0000256" key="1">
    <source>
        <dbReference type="ARBA" id="ARBA00004141"/>
    </source>
</evidence>
<dbReference type="SUPFAM" id="SSF103473">
    <property type="entry name" value="MFS general substrate transporter"/>
    <property type="match status" value="1"/>
</dbReference>
<evidence type="ECO:0000256" key="2">
    <source>
        <dbReference type="ARBA" id="ARBA00010992"/>
    </source>
</evidence>
<comment type="subcellular location">
    <subcellularLocation>
        <location evidence="1">Membrane</location>
        <topology evidence="1">Multi-pass membrane protein</topology>
    </subcellularLocation>
</comment>
<evidence type="ECO:0000313" key="11">
    <source>
        <dbReference type="Proteomes" id="UP000188318"/>
    </source>
</evidence>
<keyword evidence="6 8" id="KW-0472">Membrane</keyword>
<evidence type="ECO:0000256" key="7">
    <source>
        <dbReference type="RuleBase" id="RU003346"/>
    </source>
</evidence>
<gene>
    <name evidence="10" type="ORF">ASPCADRAFT_51106</name>
</gene>
<dbReference type="InterPro" id="IPR020846">
    <property type="entry name" value="MFS_dom"/>
</dbReference>
<evidence type="ECO:0000256" key="5">
    <source>
        <dbReference type="ARBA" id="ARBA00022989"/>
    </source>
</evidence>
<feature type="transmembrane region" description="Helical" evidence="8">
    <location>
        <begin position="280"/>
        <end position="300"/>
    </location>
</feature>
<accession>A0A1R3RJ49</accession>
<evidence type="ECO:0000256" key="8">
    <source>
        <dbReference type="SAM" id="Phobius"/>
    </source>
</evidence>
<name>A0A1R3RJ49_ASPC5</name>
<dbReference type="AlphaFoldDB" id="A0A1R3RJ49"/>
<keyword evidence="5 8" id="KW-1133">Transmembrane helix</keyword>
<feature type="domain" description="Major facilitator superfamily (MFS) profile" evidence="9">
    <location>
        <begin position="21"/>
        <end position="467"/>
    </location>
</feature>
<feature type="transmembrane region" description="Helical" evidence="8">
    <location>
        <begin position="413"/>
        <end position="432"/>
    </location>
</feature>
<dbReference type="Proteomes" id="UP000188318">
    <property type="component" value="Unassembled WGS sequence"/>
</dbReference>
<keyword evidence="3 7" id="KW-0813">Transport</keyword>
<dbReference type="OrthoDB" id="6612291at2759"/>
<dbReference type="OMA" id="MYSAEMT"/>
<dbReference type="GO" id="GO:0005351">
    <property type="term" value="F:carbohydrate:proton symporter activity"/>
    <property type="evidence" value="ECO:0007669"/>
    <property type="project" value="TreeGrafter"/>
</dbReference>
<dbReference type="PROSITE" id="PS00217">
    <property type="entry name" value="SUGAR_TRANSPORT_2"/>
    <property type="match status" value="1"/>
</dbReference>
<reference evidence="11" key="1">
    <citation type="journal article" date="2017" name="Genome Biol.">
        <title>Comparative genomics reveals high biological diversity and specific adaptations in the industrially and medically important fungal genus Aspergillus.</title>
        <authorList>
            <person name="de Vries R.P."/>
            <person name="Riley R."/>
            <person name="Wiebenga A."/>
            <person name="Aguilar-Osorio G."/>
            <person name="Amillis S."/>
            <person name="Uchima C.A."/>
            <person name="Anderluh G."/>
            <person name="Asadollahi M."/>
            <person name="Askin M."/>
            <person name="Barry K."/>
            <person name="Battaglia E."/>
            <person name="Bayram O."/>
            <person name="Benocci T."/>
            <person name="Braus-Stromeyer S.A."/>
            <person name="Caldana C."/>
            <person name="Canovas D."/>
            <person name="Cerqueira G.C."/>
            <person name="Chen F."/>
            <person name="Chen W."/>
            <person name="Choi C."/>
            <person name="Clum A."/>
            <person name="Dos Santos R.A."/>
            <person name="Damasio A.R."/>
            <person name="Diallinas G."/>
            <person name="Emri T."/>
            <person name="Fekete E."/>
            <person name="Flipphi M."/>
            <person name="Freyberg S."/>
            <person name="Gallo A."/>
            <person name="Gournas C."/>
            <person name="Habgood R."/>
            <person name="Hainaut M."/>
            <person name="Harispe M.L."/>
            <person name="Henrissat B."/>
            <person name="Hilden K.S."/>
            <person name="Hope R."/>
            <person name="Hossain A."/>
            <person name="Karabika E."/>
            <person name="Karaffa L."/>
            <person name="Karanyi Z."/>
            <person name="Krasevec N."/>
            <person name="Kuo A."/>
            <person name="Kusch H."/>
            <person name="LaButti K."/>
            <person name="Lagendijk E.L."/>
            <person name="Lapidus A."/>
            <person name="Levasseur A."/>
            <person name="Lindquist E."/>
            <person name="Lipzen A."/>
            <person name="Logrieco A.F."/>
            <person name="MacCabe A."/>
            <person name="Maekelae M.R."/>
            <person name="Malavazi I."/>
            <person name="Melin P."/>
            <person name="Meyer V."/>
            <person name="Mielnichuk N."/>
            <person name="Miskei M."/>
            <person name="Molnar A.P."/>
            <person name="Mule G."/>
            <person name="Ngan C.Y."/>
            <person name="Orejas M."/>
            <person name="Orosz E."/>
            <person name="Ouedraogo J.P."/>
            <person name="Overkamp K.M."/>
            <person name="Park H.-S."/>
            <person name="Perrone G."/>
            <person name="Piumi F."/>
            <person name="Punt P.J."/>
            <person name="Ram A.F."/>
            <person name="Ramon A."/>
            <person name="Rauscher S."/>
            <person name="Record E."/>
            <person name="Riano-Pachon D.M."/>
            <person name="Robert V."/>
            <person name="Roehrig J."/>
            <person name="Ruller R."/>
            <person name="Salamov A."/>
            <person name="Salih N.S."/>
            <person name="Samson R.A."/>
            <person name="Sandor E."/>
            <person name="Sanguinetti M."/>
            <person name="Schuetze T."/>
            <person name="Sepcic K."/>
            <person name="Shelest E."/>
            <person name="Sherlock G."/>
            <person name="Sophianopoulou V."/>
            <person name="Squina F.M."/>
            <person name="Sun H."/>
            <person name="Susca A."/>
            <person name="Todd R.B."/>
            <person name="Tsang A."/>
            <person name="Unkles S.E."/>
            <person name="van de Wiele N."/>
            <person name="van Rossen-Uffink D."/>
            <person name="Oliveira J.V."/>
            <person name="Vesth T.C."/>
            <person name="Visser J."/>
            <person name="Yu J.-H."/>
            <person name="Zhou M."/>
            <person name="Andersen M.R."/>
            <person name="Archer D.B."/>
            <person name="Baker S.E."/>
            <person name="Benoit I."/>
            <person name="Brakhage A.A."/>
            <person name="Braus G.H."/>
            <person name="Fischer R."/>
            <person name="Frisvad J.C."/>
            <person name="Goldman G.H."/>
            <person name="Houbraken J."/>
            <person name="Oakley B."/>
            <person name="Pocsi I."/>
            <person name="Scazzocchio C."/>
            <person name="Seiboth B."/>
            <person name="vanKuyk P.A."/>
            <person name="Wortman J."/>
            <person name="Dyer P.S."/>
            <person name="Grigoriev I.V."/>
        </authorList>
    </citation>
    <scope>NUCLEOTIDE SEQUENCE [LARGE SCALE GENOMIC DNA]</scope>
    <source>
        <strain evidence="11">ITEM 5010</strain>
    </source>
</reference>
<evidence type="ECO:0000256" key="6">
    <source>
        <dbReference type="ARBA" id="ARBA00023136"/>
    </source>
</evidence>
<dbReference type="InterPro" id="IPR005829">
    <property type="entry name" value="Sugar_transporter_CS"/>
</dbReference>
<dbReference type="PROSITE" id="PS50850">
    <property type="entry name" value="MFS"/>
    <property type="match status" value="1"/>
</dbReference>
<dbReference type="GO" id="GO:0016020">
    <property type="term" value="C:membrane"/>
    <property type="evidence" value="ECO:0007669"/>
    <property type="project" value="UniProtKB-SubCell"/>
</dbReference>
<keyword evidence="4 8" id="KW-0812">Transmembrane</keyword>
<feature type="transmembrane region" description="Helical" evidence="8">
    <location>
        <begin position="159"/>
        <end position="181"/>
    </location>
</feature>
<feature type="transmembrane region" description="Helical" evidence="8">
    <location>
        <begin position="444"/>
        <end position="463"/>
    </location>
</feature>
<evidence type="ECO:0000256" key="4">
    <source>
        <dbReference type="ARBA" id="ARBA00022692"/>
    </source>
</evidence>
<evidence type="ECO:0000259" key="9">
    <source>
        <dbReference type="PROSITE" id="PS50850"/>
    </source>
</evidence>
<feature type="transmembrane region" description="Helical" evidence="8">
    <location>
        <begin position="92"/>
        <end position="110"/>
    </location>
</feature>
<sequence>MALWVLPKLNSRLGTLRAYHLAAIVFISSFLSGYDSGIAGGILSYSTFEKDFRYTSGHESKVSSLTVGLEQLGSFVAALVAYYLTDKFGRKYVIIGSTAVFCIGVIIQVINTHSLGAWYTGRIIAGIGMGGQSVVVPMYSAEMTPKEIRGRCGSFYQWLYTWGILAAYWIDYGVAASASISKTSREWQIPVGLQLVSGGIMVIGSFTLPESVRWLLSQNRTDEAWKSLTWIRGDDGEKTIEEFHETQLGLKAESAAKENFSLRELWEPANRLRFFVGPMLFVFQNATGSSALAVFAPEYFKLLVGSGGNRDLLLTGLFGAVKFIACTFFILFLAERFGRRMLLTGGSALMAACMLITALIVKCIPTESNTSVTPAGRATVAMLYLDIMVYNCSWGPVPWAYVPEIFPTRIRALGLACSMLAHWATSFCFSFASPYMIDNIGANTFLLFMAFDIAATVFCFVFVRETRGQNLEIAAGTEWNVVEKNPDGLVSASERGDLGSGEHSGNTGIAVAPGAGKQLEVVAVHDTYGSNFKRRL</sequence>
<dbReference type="NCBIfam" id="TIGR00879">
    <property type="entry name" value="SP"/>
    <property type="match status" value="1"/>
</dbReference>
<dbReference type="InterPro" id="IPR050360">
    <property type="entry name" value="MFS_Sugar_Transporters"/>
</dbReference>
<dbReference type="PANTHER" id="PTHR48022:SF25">
    <property type="entry name" value="QUINATE TRANSPORTER, PUTATIVE (AFU_ORTHOLOGUE AFUA_5G12950)-RELATED"/>
    <property type="match status" value="1"/>
</dbReference>
<dbReference type="STRING" id="602072.A0A1R3RJ49"/>
<dbReference type="VEuPathDB" id="FungiDB:ASPCADRAFT_51106"/>
<feature type="transmembrane region" description="Helical" evidence="8">
    <location>
        <begin position="116"/>
        <end position="139"/>
    </location>
</feature>
<evidence type="ECO:0000313" key="10">
    <source>
        <dbReference type="EMBL" id="OOF94507.1"/>
    </source>
</evidence>
<protein>
    <recommendedName>
        <fullName evidence="9">Major facilitator superfamily (MFS) profile domain-containing protein</fullName>
    </recommendedName>
</protein>